<dbReference type="Proteomes" id="UP000766246">
    <property type="component" value="Unassembled WGS sequence"/>
</dbReference>
<reference evidence="1" key="1">
    <citation type="submission" date="2019-04" db="EMBL/GenBank/DDBJ databases">
        <title>Evolution of Biomass-Degrading Anaerobic Consortia Revealed by Metagenomics.</title>
        <authorList>
            <person name="Peng X."/>
        </authorList>
    </citation>
    <scope>NUCLEOTIDE SEQUENCE</scope>
    <source>
        <strain evidence="1">SIG311</strain>
    </source>
</reference>
<accession>A0A927UBV1</accession>
<evidence type="ECO:0000313" key="2">
    <source>
        <dbReference type="Proteomes" id="UP000766246"/>
    </source>
</evidence>
<sequence length="90" mass="10179">MGETLKVNSGFETLLDTYNTDVKSINHAAEKLEFTDSNNIMLENYGDMLDTMLNTVNLYKQMVTANVSSMKTVVSELEEMDEDLQNNFEG</sequence>
<dbReference type="EMBL" id="SVER01000009">
    <property type="protein sequence ID" value="MBE5919062.1"/>
    <property type="molecule type" value="Genomic_DNA"/>
</dbReference>
<organism evidence="1 2">
    <name type="scientific">Pseudobutyrivibrio ruminis</name>
    <dbReference type="NCBI Taxonomy" id="46206"/>
    <lineage>
        <taxon>Bacteria</taxon>
        <taxon>Bacillati</taxon>
        <taxon>Bacillota</taxon>
        <taxon>Clostridia</taxon>
        <taxon>Lachnospirales</taxon>
        <taxon>Lachnospiraceae</taxon>
        <taxon>Pseudobutyrivibrio</taxon>
    </lineage>
</organism>
<name>A0A927UBV1_9FIRM</name>
<protein>
    <submittedName>
        <fullName evidence="1">Uncharacterized protein</fullName>
    </submittedName>
</protein>
<comment type="caution">
    <text evidence="1">The sequence shown here is derived from an EMBL/GenBank/DDBJ whole genome shotgun (WGS) entry which is preliminary data.</text>
</comment>
<evidence type="ECO:0000313" key="1">
    <source>
        <dbReference type="EMBL" id="MBE5919062.1"/>
    </source>
</evidence>
<gene>
    <name evidence="1" type="ORF">E7272_04380</name>
</gene>
<dbReference type="AlphaFoldDB" id="A0A927UBV1"/>
<proteinExistence type="predicted"/>